<accession>A0A8T0HJ83</accession>
<protein>
    <submittedName>
        <fullName evidence="2">Uncharacterized protein</fullName>
    </submittedName>
</protein>
<organism evidence="2 3">
    <name type="scientific">Ceratodon purpureus</name>
    <name type="common">Fire moss</name>
    <name type="synonym">Dicranum purpureum</name>
    <dbReference type="NCBI Taxonomy" id="3225"/>
    <lineage>
        <taxon>Eukaryota</taxon>
        <taxon>Viridiplantae</taxon>
        <taxon>Streptophyta</taxon>
        <taxon>Embryophyta</taxon>
        <taxon>Bryophyta</taxon>
        <taxon>Bryophytina</taxon>
        <taxon>Bryopsida</taxon>
        <taxon>Dicranidae</taxon>
        <taxon>Pseudoditrichales</taxon>
        <taxon>Ditrichaceae</taxon>
        <taxon>Ceratodon</taxon>
    </lineage>
</organism>
<feature type="compositionally biased region" description="Basic residues" evidence="1">
    <location>
        <begin position="287"/>
        <end position="296"/>
    </location>
</feature>
<evidence type="ECO:0000256" key="1">
    <source>
        <dbReference type="SAM" id="MobiDB-lite"/>
    </source>
</evidence>
<dbReference type="AlphaFoldDB" id="A0A8T0HJ83"/>
<evidence type="ECO:0000313" key="3">
    <source>
        <dbReference type="Proteomes" id="UP000822688"/>
    </source>
</evidence>
<sequence>MSGSPAHAINPQFPRPSDLLSQREFRQELEVLKSSAKSVSEWQKGVDKQLDRSSEDMADVKRSLQLLLKIQLEGREKHSTNVQGSGEMRVADAPPSIVNTPHIERGRVEEVDYVAGPEKACSASAVSHEMWQAGQYTKPMDQSTDDFVESVAHSSDPSILPAIDLPTVTQLTQIPRATARPPSLKAPMDTGPTLSEDRMESPNALQAAFGAFDDDDLVQCAKGVSNSSDDDFEENPVPSKKTRTDKTTACTGKPSSTKLSGKTFEPTSTEPLGGQGIPNENNPPPTRSRRQRKKPAKYLEHIPPVSNKPRDTKTPLSPKRYVWVMHPEHIGETIAMGRTGAHWRSHKKKLVPDVKAVLWEAGMQLVTIEHVYPQWRHLRVMYPDHQRPGILTMGDTQEGAFDEDSTVIWRTNYLKYVQVAKVK</sequence>
<gene>
    <name evidence="2" type="ORF">KC19_6G192200</name>
</gene>
<evidence type="ECO:0000313" key="2">
    <source>
        <dbReference type="EMBL" id="KAG0570851.1"/>
    </source>
</evidence>
<comment type="caution">
    <text evidence="2">The sequence shown here is derived from an EMBL/GenBank/DDBJ whole genome shotgun (WGS) entry which is preliminary data.</text>
</comment>
<reference evidence="2 3" key="1">
    <citation type="submission" date="2020-06" db="EMBL/GenBank/DDBJ databases">
        <title>WGS assembly of Ceratodon purpureus strain R40.</title>
        <authorList>
            <person name="Carey S.B."/>
            <person name="Jenkins J."/>
            <person name="Shu S."/>
            <person name="Lovell J.T."/>
            <person name="Sreedasyam A."/>
            <person name="Maumus F."/>
            <person name="Tiley G.P."/>
            <person name="Fernandez-Pozo N."/>
            <person name="Barry K."/>
            <person name="Chen C."/>
            <person name="Wang M."/>
            <person name="Lipzen A."/>
            <person name="Daum C."/>
            <person name="Saski C.A."/>
            <person name="Payton A.C."/>
            <person name="Mcbreen J.C."/>
            <person name="Conrad R.E."/>
            <person name="Kollar L.M."/>
            <person name="Olsson S."/>
            <person name="Huttunen S."/>
            <person name="Landis J.B."/>
            <person name="Wickett N.J."/>
            <person name="Johnson M.G."/>
            <person name="Rensing S.A."/>
            <person name="Grimwood J."/>
            <person name="Schmutz J."/>
            <person name="Mcdaniel S.F."/>
        </authorList>
    </citation>
    <scope>NUCLEOTIDE SEQUENCE [LARGE SCALE GENOMIC DNA]</scope>
    <source>
        <strain evidence="2 3">R40</strain>
    </source>
</reference>
<feature type="compositionally biased region" description="Basic and acidic residues" evidence="1">
    <location>
        <begin position="44"/>
        <end position="57"/>
    </location>
</feature>
<feature type="region of interest" description="Disordered" evidence="1">
    <location>
        <begin position="78"/>
        <end position="99"/>
    </location>
</feature>
<feature type="compositionally biased region" description="Polar residues" evidence="1">
    <location>
        <begin position="247"/>
        <end position="270"/>
    </location>
</feature>
<feature type="region of interest" description="Disordered" evidence="1">
    <location>
        <begin position="174"/>
        <end position="200"/>
    </location>
</feature>
<feature type="region of interest" description="Disordered" evidence="1">
    <location>
        <begin position="34"/>
        <end position="57"/>
    </location>
</feature>
<keyword evidence="3" id="KW-1185">Reference proteome</keyword>
<feature type="region of interest" description="Disordered" evidence="1">
    <location>
        <begin position="1"/>
        <end position="21"/>
    </location>
</feature>
<proteinExistence type="predicted"/>
<feature type="region of interest" description="Disordered" evidence="1">
    <location>
        <begin position="221"/>
        <end position="315"/>
    </location>
</feature>
<dbReference type="Proteomes" id="UP000822688">
    <property type="component" value="Chromosome 6"/>
</dbReference>
<name>A0A8T0HJ83_CERPU</name>
<dbReference type="EMBL" id="CM026427">
    <property type="protein sequence ID" value="KAG0570851.1"/>
    <property type="molecule type" value="Genomic_DNA"/>
</dbReference>